<feature type="region of interest" description="Disordered" evidence="1">
    <location>
        <begin position="195"/>
        <end position="229"/>
    </location>
</feature>
<evidence type="ECO:0000313" key="4">
    <source>
        <dbReference type="Proteomes" id="UP000591272"/>
    </source>
</evidence>
<protein>
    <submittedName>
        <fullName evidence="3">Uncharacterized protein</fullName>
    </submittedName>
</protein>
<keyword evidence="2" id="KW-0472">Membrane</keyword>
<organism evidence="3 4">
    <name type="scientific">Actinomadura citrea</name>
    <dbReference type="NCBI Taxonomy" id="46158"/>
    <lineage>
        <taxon>Bacteria</taxon>
        <taxon>Bacillati</taxon>
        <taxon>Actinomycetota</taxon>
        <taxon>Actinomycetes</taxon>
        <taxon>Streptosporangiales</taxon>
        <taxon>Thermomonosporaceae</taxon>
        <taxon>Actinomadura</taxon>
    </lineage>
</organism>
<feature type="compositionally biased region" description="Basic residues" evidence="1">
    <location>
        <begin position="220"/>
        <end position="229"/>
    </location>
</feature>
<evidence type="ECO:0000313" key="3">
    <source>
        <dbReference type="EMBL" id="NYE16638.1"/>
    </source>
</evidence>
<accession>A0A7Y9GHL7</accession>
<name>A0A7Y9GHL7_9ACTN</name>
<dbReference type="EMBL" id="JACCBT010000001">
    <property type="protein sequence ID" value="NYE16638.1"/>
    <property type="molecule type" value="Genomic_DNA"/>
</dbReference>
<dbReference type="Proteomes" id="UP000591272">
    <property type="component" value="Unassembled WGS sequence"/>
</dbReference>
<dbReference type="RefSeq" id="WP_179837149.1">
    <property type="nucleotide sequence ID" value="NZ_BMRD01000002.1"/>
</dbReference>
<keyword evidence="2" id="KW-1133">Transmembrane helix</keyword>
<evidence type="ECO:0000256" key="1">
    <source>
        <dbReference type="SAM" id="MobiDB-lite"/>
    </source>
</evidence>
<proteinExistence type="predicted"/>
<keyword evidence="2" id="KW-0812">Transmembrane</keyword>
<feature type="compositionally biased region" description="Polar residues" evidence="1">
    <location>
        <begin position="1"/>
        <end position="13"/>
    </location>
</feature>
<keyword evidence="4" id="KW-1185">Reference proteome</keyword>
<dbReference type="AlphaFoldDB" id="A0A7Y9GHL7"/>
<comment type="caution">
    <text evidence="3">The sequence shown here is derived from an EMBL/GenBank/DDBJ whole genome shotgun (WGS) entry which is preliminary data.</text>
</comment>
<sequence length="229" mass="23560">MSASGATVGPRTQSLGSVGSGGASAIATVRAPSGAEPGVITLRAVVSAARARSVSRSYKLIITSASGALPPGVSPTTPGVPPLTPPDFNPLAGMAGPQVALPPIVSAESPQIAPASGPLVPVSSLHELPPEPFTIKELTALQAGFLAALAAGVVLLLLRMRLIRRSDGRVPLAARRRLRAAGSRLADKRPTAARLRTLPPQPARARRPRPLQPVPPIRLSVRRVHTARP</sequence>
<evidence type="ECO:0000256" key="2">
    <source>
        <dbReference type="SAM" id="Phobius"/>
    </source>
</evidence>
<reference evidence="3 4" key="1">
    <citation type="submission" date="2020-07" db="EMBL/GenBank/DDBJ databases">
        <title>Sequencing the genomes of 1000 actinobacteria strains.</title>
        <authorList>
            <person name="Klenk H.-P."/>
        </authorList>
    </citation>
    <scope>NUCLEOTIDE SEQUENCE [LARGE SCALE GENOMIC DNA]</scope>
    <source>
        <strain evidence="3 4">DSM 43461</strain>
    </source>
</reference>
<gene>
    <name evidence="3" type="ORF">BJ999_006934</name>
</gene>
<feature type="transmembrane region" description="Helical" evidence="2">
    <location>
        <begin position="138"/>
        <end position="158"/>
    </location>
</feature>
<feature type="region of interest" description="Disordered" evidence="1">
    <location>
        <begin position="1"/>
        <end position="22"/>
    </location>
</feature>